<feature type="transmembrane region" description="Helical" evidence="1">
    <location>
        <begin position="20"/>
        <end position="37"/>
    </location>
</feature>
<name>A0AAN6VCI2_9PEZI</name>
<feature type="transmembrane region" description="Helical" evidence="1">
    <location>
        <begin position="49"/>
        <end position="67"/>
    </location>
</feature>
<dbReference type="InterPro" id="IPR056120">
    <property type="entry name" value="DUF7703"/>
</dbReference>
<dbReference type="Pfam" id="PF24802">
    <property type="entry name" value="DUF7703"/>
    <property type="match status" value="1"/>
</dbReference>
<evidence type="ECO:0000259" key="2">
    <source>
        <dbReference type="Pfam" id="PF24802"/>
    </source>
</evidence>
<organism evidence="3 4">
    <name type="scientific">Chaetomidium leptoderma</name>
    <dbReference type="NCBI Taxonomy" id="669021"/>
    <lineage>
        <taxon>Eukaryota</taxon>
        <taxon>Fungi</taxon>
        <taxon>Dikarya</taxon>
        <taxon>Ascomycota</taxon>
        <taxon>Pezizomycotina</taxon>
        <taxon>Sordariomycetes</taxon>
        <taxon>Sordariomycetidae</taxon>
        <taxon>Sordariales</taxon>
        <taxon>Chaetomiaceae</taxon>
        <taxon>Chaetomidium</taxon>
    </lineage>
</organism>
<dbReference type="AlphaFoldDB" id="A0AAN6VCI2"/>
<keyword evidence="1" id="KW-1133">Transmembrane helix</keyword>
<proteinExistence type="predicted"/>
<protein>
    <recommendedName>
        <fullName evidence="2">DUF7703 domain-containing protein</fullName>
    </recommendedName>
</protein>
<reference evidence="3" key="1">
    <citation type="journal article" date="2023" name="Mol. Phylogenet. Evol.">
        <title>Genome-scale phylogeny and comparative genomics of the fungal order Sordariales.</title>
        <authorList>
            <person name="Hensen N."/>
            <person name="Bonometti L."/>
            <person name="Westerberg I."/>
            <person name="Brannstrom I.O."/>
            <person name="Guillou S."/>
            <person name="Cros-Aarteil S."/>
            <person name="Calhoun S."/>
            <person name="Haridas S."/>
            <person name="Kuo A."/>
            <person name="Mondo S."/>
            <person name="Pangilinan J."/>
            <person name="Riley R."/>
            <person name="LaButti K."/>
            <person name="Andreopoulos B."/>
            <person name="Lipzen A."/>
            <person name="Chen C."/>
            <person name="Yan M."/>
            <person name="Daum C."/>
            <person name="Ng V."/>
            <person name="Clum A."/>
            <person name="Steindorff A."/>
            <person name="Ohm R.A."/>
            <person name="Martin F."/>
            <person name="Silar P."/>
            <person name="Natvig D.O."/>
            <person name="Lalanne C."/>
            <person name="Gautier V."/>
            <person name="Ament-Velasquez S.L."/>
            <person name="Kruys A."/>
            <person name="Hutchinson M.I."/>
            <person name="Powell A.J."/>
            <person name="Barry K."/>
            <person name="Miller A.N."/>
            <person name="Grigoriev I.V."/>
            <person name="Debuchy R."/>
            <person name="Gladieux P."/>
            <person name="Hiltunen Thoren M."/>
            <person name="Johannesson H."/>
        </authorList>
    </citation>
    <scope>NUCLEOTIDE SEQUENCE</scope>
    <source>
        <strain evidence="3">CBS 538.74</strain>
    </source>
</reference>
<sequence>MGYSGNPTAGASGGPVVSPSISPAMVAFLAMSFYNVIELNFIIFSSFKSIGWVPMVTGQSLVLYSRLHLIFHNTLGLRIILAMIVFNAFALHLPIIILMYGANASPVNSWTHPYEIYERVQVTMFCLQELIISGVYIKTCYSFFDAGNSINGDAVRRMQRHVLAVNVLIILLHIPILILEYTDMYDLQTVYKAFVYSIKLKMEFRILNQLMEMTTQKRPRNNLGDLFPNSSTTRIHDAQLQGGRADAAGEGCRC</sequence>
<keyword evidence="4" id="KW-1185">Reference proteome</keyword>
<evidence type="ECO:0000313" key="4">
    <source>
        <dbReference type="Proteomes" id="UP001302745"/>
    </source>
</evidence>
<feature type="domain" description="DUF7703" evidence="2">
    <location>
        <begin position="50"/>
        <end position="215"/>
    </location>
</feature>
<feature type="transmembrane region" description="Helical" evidence="1">
    <location>
        <begin position="164"/>
        <end position="182"/>
    </location>
</feature>
<accession>A0AAN6VCI2</accession>
<keyword evidence="1" id="KW-0812">Transmembrane</keyword>
<dbReference type="PANTHER" id="PTHR37013">
    <property type="entry name" value="INTEGRAL MEMBRANE PROTEIN (AFU_ORTHOLOGUE AFUA_1G05950)-RELATED"/>
    <property type="match status" value="1"/>
</dbReference>
<dbReference type="PANTHER" id="PTHR37013:SF3">
    <property type="entry name" value="INTEGRAL MEMBRANE PROTEIN (AFU_ORTHOLOGUE AFUA_1G05950)"/>
    <property type="match status" value="1"/>
</dbReference>
<keyword evidence="1" id="KW-0472">Membrane</keyword>
<evidence type="ECO:0000313" key="3">
    <source>
        <dbReference type="EMBL" id="KAK4148889.1"/>
    </source>
</evidence>
<reference evidence="3" key="2">
    <citation type="submission" date="2023-05" db="EMBL/GenBank/DDBJ databases">
        <authorList>
            <consortium name="Lawrence Berkeley National Laboratory"/>
            <person name="Steindorff A."/>
            <person name="Hensen N."/>
            <person name="Bonometti L."/>
            <person name="Westerberg I."/>
            <person name="Brannstrom I.O."/>
            <person name="Guillou S."/>
            <person name="Cros-Aarteil S."/>
            <person name="Calhoun S."/>
            <person name="Haridas S."/>
            <person name="Kuo A."/>
            <person name="Mondo S."/>
            <person name="Pangilinan J."/>
            <person name="Riley R."/>
            <person name="Labutti K."/>
            <person name="Andreopoulos B."/>
            <person name="Lipzen A."/>
            <person name="Chen C."/>
            <person name="Yanf M."/>
            <person name="Daum C."/>
            <person name="Ng V."/>
            <person name="Clum A."/>
            <person name="Ohm R."/>
            <person name="Martin F."/>
            <person name="Silar P."/>
            <person name="Natvig D."/>
            <person name="Lalanne C."/>
            <person name="Gautier V."/>
            <person name="Ament-Velasquez S.L."/>
            <person name="Kruys A."/>
            <person name="Hutchinson M.I."/>
            <person name="Powell A.J."/>
            <person name="Barry K."/>
            <person name="Miller A.N."/>
            <person name="Grigoriev I.V."/>
            <person name="Debuchy R."/>
            <person name="Gladieux P."/>
            <person name="Thoren M.H."/>
            <person name="Johannesson H."/>
        </authorList>
    </citation>
    <scope>NUCLEOTIDE SEQUENCE</scope>
    <source>
        <strain evidence="3">CBS 538.74</strain>
    </source>
</reference>
<dbReference type="EMBL" id="MU857239">
    <property type="protein sequence ID" value="KAK4148889.1"/>
    <property type="molecule type" value="Genomic_DNA"/>
</dbReference>
<evidence type="ECO:0000256" key="1">
    <source>
        <dbReference type="SAM" id="Phobius"/>
    </source>
</evidence>
<dbReference type="Proteomes" id="UP001302745">
    <property type="component" value="Unassembled WGS sequence"/>
</dbReference>
<feature type="transmembrane region" description="Helical" evidence="1">
    <location>
        <begin position="79"/>
        <end position="101"/>
    </location>
</feature>
<gene>
    <name evidence="3" type="ORF">C8A00DRAFT_47386</name>
</gene>
<comment type="caution">
    <text evidence="3">The sequence shown here is derived from an EMBL/GenBank/DDBJ whole genome shotgun (WGS) entry which is preliminary data.</text>
</comment>